<dbReference type="EMBL" id="AVPG01000029">
    <property type="protein sequence ID" value="KGX84911.1"/>
    <property type="molecule type" value="Genomic_DNA"/>
</dbReference>
<proteinExistence type="predicted"/>
<comment type="caution">
    <text evidence="1">The sequence shown here is derived from an EMBL/GenBank/DDBJ whole genome shotgun (WGS) entry which is preliminary data.</text>
</comment>
<keyword evidence="2" id="KW-1185">Reference proteome</keyword>
<dbReference type="AlphaFoldDB" id="A0A0A5FVT6"/>
<dbReference type="Proteomes" id="UP000030401">
    <property type="component" value="Unassembled WGS sequence"/>
</dbReference>
<dbReference type="Pfam" id="PF14275">
    <property type="entry name" value="DUF4362"/>
    <property type="match status" value="1"/>
</dbReference>
<dbReference type="OrthoDB" id="1912370at2"/>
<sequence>MKYSLLFFVLILAGCMGNNQQDSNSEIDYSSFSPDSAIERGAVVITNTGEFNTEKLKEFEAMVDKNKSTKIEIVEVTTEGSPIYKKLSYKNKQLKLTIDSTSDSYGENGKVSYSCKRLVTAKNDNVIDYKLSECKGHTKNILITSISNN</sequence>
<gene>
    <name evidence="1" type="ORF">N784_11600</name>
</gene>
<dbReference type="eggNOG" id="ENOG5030CEA">
    <property type="taxonomic scope" value="Bacteria"/>
</dbReference>
<dbReference type="STRING" id="1385512.N784_11600"/>
<dbReference type="PROSITE" id="PS51257">
    <property type="entry name" value="PROKAR_LIPOPROTEIN"/>
    <property type="match status" value="1"/>
</dbReference>
<dbReference type="RefSeq" id="WP_036835933.1">
    <property type="nucleotide sequence ID" value="NZ_AVPG01000029.1"/>
</dbReference>
<evidence type="ECO:0000313" key="1">
    <source>
        <dbReference type="EMBL" id="KGX84911.1"/>
    </source>
</evidence>
<accession>A0A0A5FVT6</accession>
<reference evidence="1 2" key="1">
    <citation type="submission" date="2013-08" db="EMBL/GenBank/DDBJ databases">
        <authorList>
            <person name="Huang J."/>
            <person name="Wang G."/>
        </authorList>
    </citation>
    <scope>NUCLEOTIDE SEQUENCE [LARGE SCALE GENOMIC DNA]</scope>
    <source>
        <strain evidence="1 2">JSM 072002</strain>
    </source>
</reference>
<protein>
    <recommendedName>
        <fullName evidence="3">DUF4362 domain-containing protein</fullName>
    </recommendedName>
</protein>
<dbReference type="InterPro" id="IPR025372">
    <property type="entry name" value="DUF4362"/>
</dbReference>
<evidence type="ECO:0000313" key="2">
    <source>
        <dbReference type="Proteomes" id="UP000030401"/>
    </source>
</evidence>
<organism evidence="1 2">
    <name type="scientific">Pontibacillus litoralis JSM 072002</name>
    <dbReference type="NCBI Taxonomy" id="1385512"/>
    <lineage>
        <taxon>Bacteria</taxon>
        <taxon>Bacillati</taxon>
        <taxon>Bacillota</taxon>
        <taxon>Bacilli</taxon>
        <taxon>Bacillales</taxon>
        <taxon>Bacillaceae</taxon>
        <taxon>Pontibacillus</taxon>
    </lineage>
</organism>
<name>A0A0A5FVT6_9BACI</name>
<evidence type="ECO:0008006" key="3">
    <source>
        <dbReference type="Google" id="ProtNLM"/>
    </source>
</evidence>